<dbReference type="EMBL" id="JBGOOS010000005">
    <property type="protein sequence ID" value="MEZ8208230.1"/>
    <property type="molecule type" value="Genomic_DNA"/>
</dbReference>
<dbReference type="RefSeq" id="WP_371717961.1">
    <property type="nucleotide sequence ID" value="NZ_JBGOOF010000005.1"/>
</dbReference>
<comment type="similarity">
    <text evidence="1">Belongs to the UPF0213 family.</text>
</comment>
<evidence type="ECO:0000256" key="1">
    <source>
        <dbReference type="ARBA" id="ARBA00007435"/>
    </source>
</evidence>
<comment type="caution">
    <text evidence="3">The sequence shown here is derived from an EMBL/GenBank/DDBJ whole genome shotgun (WGS) entry which is preliminary data.</text>
</comment>
<proteinExistence type="inferred from homology"/>
<dbReference type="CDD" id="cd10448">
    <property type="entry name" value="GIY-YIG_unchar_3"/>
    <property type="match status" value="1"/>
</dbReference>
<dbReference type="Proteomes" id="UP001569151">
    <property type="component" value="Unassembled WGS sequence"/>
</dbReference>
<dbReference type="Gene3D" id="3.40.1440.10">
    <property type="entry name" value="GIY-YIG endonuclease"/>
    <property type="match status" value="1"/>
</dbReference>
<evidence type="ECO:0000313" key="3">
    <source>
        <dbReference type="EMBL" id="MEZ8208230.1"/>
    </source>
</evidence>
<gene>
    <name evidence="3" type="ORF">ACED39_05525</name>
</gene>
<dbReference type="PANTHER" id="PTHR34477">
    <property type="entry name" value="UPF0213 PROTEIN YHBQ"/>
    <property type="match status" value="1"/>
</dbReference>
<evidence type="ECO:0000313" key="4">
    <source>
        <dbReference type="Proteomes" id="UP001569151"/>
    </source>
</evidence>
<accession>A0ABV4MF63</accession>
<reference evidence="3 4" key="1">
    <citation type="submission" date="2024-06" db="EMBL/GenBank/DDBJ databases">
        <authorList>
            <person name="Steensen K."/>
            <person name="Seneca J."/>
            <person name="Bartlau N."/>
            <person name="Yu A.X."/>
            <person name="Polz M.F."/>
        </authorList>
    </citation>
    <scope>NUCLEOTIDE SEQUENCE [LARGE SCALE GENOMIC DNA]</scope>
    <source>
        <strain evidence="3 4">1F146</strain>
    </source>
</reference>
<evidence type="ECO:0000259" key="2">
    <source>
        <dbReference type="PROSITE" id="PS50164"/>
    </source>
</evidence>
<dbReference type="InterPro" id="IPR000305">
    <property type="entry name" value="GIY-YIG_endonuc"/>
</dbReference>
<dbReference type="PROSITE" id="PS50164">
    <property type="entry name" value="GIY_YIG"/>
    <property type="match status" value="1"/>
</dbReference>
<dbReference type="PANTHER" id="PTHR34477:SF5">
    <property type="entry name" value="BSL5627 PROTEIN"/>
    <property type="match status" value="1"/>
</dbReference>
<protein>
    <submittedName>
        <fullName evidence="3">GIY-YIG nuclease family protein</fullName>
    </submittedName>
</protein>
<dbReference type="InterPro" id="IPR050190">
    <property type="entry name" value="UPF0213_domain"/>
</dbReference>
<keyword evidence="4" id="KW-1185">Reference proteome</keyword>
<sequence length="94" mass="11112">MKQPAIFILANQSGSCLYIGVTSNLKARVWQHKNGSVDGFNKRYNIDRLVHYELYLDIKDAIVREKQMKKWKREWKGRLINETNGHWGDLYDSL</sequence>
<feature type="domain" description="GIY-YIG" evidence="2">
    <location>
        <begin position="2"/>
        <end position="78"/>
    </location>
</feature>
<dbReference type="InterPro" id="IPR035901">
    <property type="entry name" value="GIY-YIG_endonuc_sf"/>
</dbReference>
<dbReference type="Pfam" id="PF01541">
    <property type="entry name" value="GIY-YIG"/>
    <property type="match status" value="1"/>
</dbReference>
<name>A0ABV4MF63_9VIBR</name>
<dbReference type="SUPFAM" id="SSF82771">
    <property type="entry name" value="GIY-YIG endonuclease"/>
    <property type="match status" value="1"/>
</dbReference>
<organism evidence="3 4">
    <name type="scientific">Vibrio bivalvicida</name>
    <dbReference type="NCBI Taxonomy" id="1276888"/>
    <lineage>
        <taxon>Bacteria</taxon>
        <taxon>Pseudomonadati</taxon>
        <taxon>Pseudomonadota</taxon>
        <taxon>Gammaproteobacteria</taxon>
        <taxon>Vibrionales</taxon>
        <taxon>Vibrionaceae</taxon>
        <taxon>Vibrio</taxon>
        <taxon>Vibrio oreintalis group</taxon>
    </lineage>
</organism>